<dbReference type="AlphaFoldDB" id="A0A4V6I6N3"/>
<evidence type="ECO:0000313" key="3">
    <source>
        <dbReference type="Proteomes" id="UP000029920"/>
    </source>
</evidence>
<proteinExistence type="predicted"/>
<dbReference type="InterPro" id="IPR018891">
    <property type="entry name" value="AIPR_C"/>
</dbReference>
<dbReference type="Proteomes" id="UP000029920">
    <property type="component" value="Unassembled WGS sequence"/>
</dbReference>
<dbReference type="RefSeq" id="WP_034553602.1">
    <property type="nucleotide sequence ID" value="NZ_JRPC02000009.1"/>
</dbReference>
<dbReference type="EMBL" id="JRPC02000009">
    <property type="protein sequence ID" value="TLE16160.1"/>
    <property type="molecule type" value="Genomic_DNA"/>
</dbReference>
<keyword evidence="3" id="KW-1185">Reference proteome</keyword>
<evidence type="ECO:0000313" key="2">
    <source>
        <dbReference type="EMBL" id="TLE16160.1"/>
    </source>
</evidence>
<name>A0A4V6I6N3_9HELI</name>
<dbReference type="Pfam" id="PF10592">
    <property type="entry name" value="AIPR"/>
    <property type="match status" value="1"/>
</dbReference>
<organism evidence="2 3">
    <name type="scientific">Helicobacter apodemus</name>
    <dbReference type="NCBI Taxonomy" id="135569"/>
    <lineage>
        <taxon>Bacteria</taxon>
        <taxon>Pseudomonadati</taxon>
        <taxon>Campylobacterota</taxon>
        <taxon>Epsilonproteobacteria</taxon>
        <taxon>Campylobacterales</taxon>
        <taxon>Helicobacteraceae</taxon>
        <taxon>Helicobacter</taxon>
    </lineage>
</organism>
<evidence type="ECO:0000259" key="1">
    <source>
        <dbReference type="Pfam" id="PF10592"/>
    </source>
</evidence>
<reference evidence="2 3" key="1">
    <citation type="journal article" date="2014" name="Genome Announc.">
        <title>Draft genome sequences of eight enterohepatic helicobacter species isolated from both laboratory and wild rodents.</title>
        <authorList>
            <person name="Sheh A."/>
            <person name="Shen Z."/>
            <person name="Fox J.G."/>
        </authorList>
    </citation>
    <scope>NUCLEOTIDE SEQUENCE [LARGE SCALE GENOMIC DNA]</scope>
    <source>
        <strain evidence="2 3">MIT-03-7007</strain>
    </source>
</reference>
<comment type="caution">
    <text evidence="2">The sequence shown here is derived from an EMBL/GenBank/DDBJ whole genome shotgun (WGS) entry which is preliminary data.</text>
</comment>
<feature type="domain" description="Abortive phage infection protein C-terminal" evidence="1">
    <location>
        <begin position="255"/>
        <end position="533"/>
    </location>
</feature>
<accession>A0A4V6I6N3</accession>
<gene>
    <name evidence="2" type="ORF">LS72_004470</name>
</gene>
<protein>
    <recommendedName>
        <fullName evidence="1">Abortive phage infection protein C-terminal domain-containing protein</fullName>
    </recommendedName>
</protein>
<sequence length="593" mass="68664">MESRIVKQAREFCSSLFPEMKLSESQEFEIFSTAMLATTLANKVDNEILKNTWLNDNISGIDGFFIIVDNALYSVSNYNILFVEGVKFKNVEFCFVETKTSKSVDSSAILKFYNILVSILEKSDNCPQYIAQCINAFDDESQKQKNATLKVNFYFCTQKTESDISNLKNNWKETISKNEEKIGEFIEIKTHLIGSEFIRKIYESNRTGQVSISIPKNNLIFISDKCCVGYINALSLLQCISFEDDDLKVLNNNVFEDNIRLFLGDTDINKNIQETVRTKDAFFHLYNNGITIINSEHRNHTNDCTFYSIRIINGCQTISSLFEIYKDNENNKTIANVILPLKLIEAIDEDEIEFIATSANSQNQIDTYQLLSNREFFKTLESYFHKNIINNKVIFYKRRIGQQNKQGCINVDLLIIMRALMSSIFQIPHRASGYFDSTMNKYLESLKQLNKESYCKLIYIITYLFVFVEDYLNAVGKKDKTHLLKHHITFIIFKIINVGIDMEKPKKMGEIPEHWDNETIDKMYNKLKKLVSNSKEFEQNINCILKSIENTKLDVSNITKTNQKILYSPINKVIPDFDNFCSKLSQEIINAKS</sequence>